<reference evidence="2" key="1">
    <citation type="submission" date="2017-06" db="EMBL/GenBank/DDBJ databases">
        <title>Complete genome sequence of Capnocytophaga sp. KCOM 1579 (=ChDC OS43) isolated from a human refractory periapical abscess lesion.</title>
        <authorList>
            <person name="Kook J.-K."/>
            <person name="Park S.-N."/>
            <person name="Lim Y.K."/>
            <person name="Roh H."/>
        </authorList>
    </citation>
    <scope>NUCLEOTIDE SEQUENCE [LARGE SCALE GENOMIC DNA]</scope>
    <source>
        <strain evidence="2">ChDC OS43</strain>
    </source>
</reference>
<dbReference type="SUPFAM" id="SSF46785">
    <property type="entry name" value="Winged helix' DNA-binding domain"/>
    <property type="match status" value="1"/>
</dbReference>
<keyword evidence="2" id="KW-1185">Reference proteome</keyword>
<dbReference type="InterPro" id="IPR036388">
    <property type="entry name" value="WH-like_DNA-bd_sf"/>
</dbReference>
<accession>A0A1Z4BKK6</accession>
<evidence type="ECO:0000313" key="1">
    <source>
        <dbReference type="EMBL" id="ASF41820.1"/>
    </source>
</evidence>
<dbReference type="PANTHER" id="PTHR33221:SF15">
    <property type="entry name" value="HTH-TYPE TRANSCRIPTIONAL REGULATOR YWGB-RELATED"/>
    <property type="match status" value="1"/>
</dbReference>
<dbReference type="InterPro" id="IPR036390">
    <property type="entry name" value="WH_DNA-bd_sf"/>
</dbReference>
<dbReference type="InterPro" id="IPR000944">
    <property type="entry name" value="Tscrpt_reg_Rrf2"/>
</dbReference>
<dbReference type="PROSITE" id="PS51197">
    <property type="entry name" value="HTH_RRF2_2"/>
    <property type="match status" value="1"/>
</dbReference>
<organism evidence="1 2">
    <name type="scientific">Capnocytophaga endodontalis</name>
    <dbReference type="NCBI Taxonomy" id="2708117"/>
    <lineage>
        <taxon>Bacteria</taxon>
        <taxon>Pseudomonadati</taxon>
        <taxon>Bacteroidota</taxon>
        <taxon>Flavobacteriia</taxon>
        <taxon>Flavobacteriales</taxon>
        <taxon>Flavobacteriaceae</taxon>
        <taxon>Capnocytophaga</taxon>
    </lineage>
</organism>
<dbReference type="Gene3D" id="1.10.10.10">
    <property type="entry name" value="Winged helix-like DNA-binding domain superfamily/Winged helix DNA-binding domain"/>
    <property type="match status" value="1"/>
</dbReference>
<dbReference type="GO" id="GO:0003700">
    <property type="term" value="F:DNA-binding transcription factor activity"/>
    <property type="evidence" value="ECO:0007669"/>
    <property type="project" value="TreeGrafter"/>
</dbReference>
<name>A0A1Z4BKK6_9FLAO</name>
<dbReference type="AlphaFoldDB" id="A0A1Z4BKK6"/>
<evidence type="ECO:0000313" key="2">
    <source>
        <dbReference type="Proteomes" id="UP000197007"/>
    </source>
</evidence>
<dbReference type="RefSeq" id="WP_009412762.1">
    <property type="nucleotide sequence ID" value="NZ_CP022022.1"/>
</dbReference>
<dbReference type="Pfam" id="PF02082">
    <property type="entry name" value="Rrf2"/>
    <property type="match status" value="1"/>
</dbReference>
<proteinExistence type="predicted"/>
<dbReference type="Proteomes" id="UP000197007">
    <property type="component" value="Chromosome"/>
</dbReference>
<dbReference type="GO" id="GO:0005829">
    <property type="term" value="C:cytosol"/>
    <property type="evidence" value="ECO:0007669"/>
    <property type="project" value="TreeGrafter"/>
</dbReference>
<dbReference type="EMBL" id="CP022022">
    <property type="protein sequence ID" value="ASF41820.1"/>
    <property type="molecule type" value="Genomic_DNA"/>
</dbReference>
<dbReference type="KEGG" id="capn:CBG49_01235"/>
<dbReference type="NCBIfam" id="TIGR00738">
    <property type="entry name" value="rrf2_super"/>
    <property type="match status" value="1"/>
</dbReference>
<protein>
    <submittedName>
        <fullName evidence="1">Transcriptional regulator</fullName>
    </submittedName>
</protein>
<sequence length="145" mass="15908">MLSNSSKYAINAVIYLALHASPTKRLAPKDIAEALHIPTSFLAKILQILARKKVISSNKGPGGGFWLTDEEKEAPLMNVVKHIGEAEKFTSCAMGFKECSSEKPCPLHNSVQPFRDNFMRELADNSIASFAKKIADKTAFLSPTE</sequence>
<dbReference type="PANTHER" id="PTHR33221">
    <property type="entry name" value="WINGED HELIX-TURN-HELIX TRANSCRIPTIONAL REGULATOR, RRF2 FAMILY"/>
    <property type="match status" value="1"/>
</dbReference>
<gene>
    <name evidence="1" type="ORF">CBG49_01235</name>
</gene>